<evidence type="ECO:0000313" key="4">
    <source>
        <dbReference type="Proteomes" id="UP001152523"/>
    </source>
</evidence>
<dbReference type="PANTHER" id="PTHR46444:SF19">
    <property type="entry name" value="OS02G0745600 PROTEIN"/>
    <property type="match status" value="1"/>
</dbReference>
<comment type="caution">
    <text evidence="3">The sequence shown here is derived from an EMBL/GenBank/DDBJ whole genome shotgun (WGS) entry which is preliminary data.</text>
</comment>
<dbReference type="Proteomes" id="UP001152523">
    <property type="component" value="Unassembled WGS sequence"/>
</dbReference>
<proteinExistence type="predicted"/>
<organism evidence="3 4">
    <name type="scientific">Cuscuta epithymum</name>
    <dbReference type="NCBI Taxonomy" id="186058"/>
    <lineage>
        <taxon>Eukaryota</taxon>
        <taxon>Viridiplantae</taxon>
        <taxon>Streptophyta</taxon>
        <taxon>Embryophyta</taxon>
        <taxon>Tracheophyta</taxon>
        <taxon>Spermatophyta</taxon>
        <taxon>Magnoliopsida</taxon>
        <taxon>eudicotyledons</taxon>
        <taxon>Gunneridae</taxon>
        <taxon>Pentapetalae</taxon>
        <taxon>asterids</taxon>
        <taxon>lamiids</taxon>
        <taxon>Solanales</taxon>
        <taxon>Convolvulaceae</taxon>
        <taxon>Cuscuteae</taxon>
        <taxon>Cuscuta</taxon>
        <taxon>Cuscuta subgen. Cuscuta</taxon>
    </lineage>
</organism>
<dbReference type="EMBL" id="CAMAPF010000030">
    <property type="protein sequence ID" value="CAH9075846.1"/>
    <property type="molecule type" value="Genomic_DNA"/>
</dbReference>
<gene>
    <name evidence="3" type="ORF">CEPIT_LOCUS5674</name>
</gene>
<dbReference type="SMART" id="SM00767">
    <property type="entry name" value="DCD"/>
    <property type="match status" value="1"/>
</dbReference>
<name>A0AAV0CLV1_9ASTE</name>
<evidence type="ECO:0000313" key="3">
    <source>
        <dbReference type="EMBL" id="CAH9075846.1"/>
    </source>
</evidence>
<reference evidence="3" key="1">
    <citation type="submission" date="2022-07" db="EMBL/GenBank/DDBJ databases">
        <authorList>
            <person name="Macas J."/>
            <person name="Novak P."/>
            <person name="Neumann P."/>
        </authorList>
    </citation>
    <scope>NUCLEOTIDE SEQUENCE</scope>
</reference>
<dbReference type="PROSITE" id="PS51222">
    <property type="entry name" value="DCD"/>
    <property type="match status" value="1"/>
</dbReference>
<dbReference type="PANTHER" id="PTHR46444">
    <property type="entry name" value="DCD (DEVELOPMENT AND CELL DEATH) DOMAIN PROTEIN-RELATED"/>
    <property type="match status" value="1"/>
</dbReference>
<protein>
    <recommendedName>
        <fullName evidence="2">DCD domain-containing protein</fullName>
    </recommendedName>
</protein>
<evidence type="ECO:0000259" key="2">
    <source>
        <dbReference type="PROSITE" id="PS51222"/>
    </source>
</evidence>
<dbReference type="InterPro" id="IPR013989">
    <property type="entry name" value="Dev_and_cell_death_domain"/>
</dbReference>
<evidence type="ECO:0000256" key="1">
    <source>
        <dbReference type="SAM" id="MobiDB-lite"/>
    </source>
</evidence>
<accession>A0AAV0CLV1</accession>
<sequence>MKMNNSIASSFAIAPASSLSHEQTAAPAPAPSEDEEKKASKSLSGFIFLCNGRSKPECYKYRVFGLPLSKVEVVEKIKTGTKLFLFDFDVKLLYGVYEATSDGKVGLEPLAFGGRFPAQVQFRIYKGSLPLHENSFKHAIKDNYKGPRFEQELNEHQVRNLLSLFRPLYESSSSSASPAPMANIGPTLPNMGHPKGTYPSAVRQQVEHLSTVPFGKYPYAGIGQGHVRNIQVSHHGWQGTMPIRDRFHNGIDPGVAAPSKQFFTADSHQHVPTSSYPYYTANGNLNPPIHQYYTADVQERNIAAHSHPYHSAAAQQLNAIPLTHQYYSTDSQNPNVTAPSHPYHSADVQEQNIAAHSHPYHSAAAAQQLNATHLTHQYYSTDSQNPNVAAPSNPYHSAAAQQLNATPLTHQYYPTDSLNPNVAAPSHPSCAADSQQLNTAVHIQQYYSTYPQQVNVEAVSHPCFPADSQLRTATAPSHNYYVAVDGGAVQLRQESYFRSMHEAAPQDQLMGIQHNYQQLPQQMHQQSADTFNSNPILSAPYGSLLALPGAPQAVATPHDLNAHSSTYY</sequence>
<feature type="domain" description="DCD" evidence="2">
    <location>
        <begin position="41"/>
        <end position="167"/>
    </location>
</feature>
<dbReference type="AlphaFoldDB" id="A0AAV0CLV1"/>
<feature type="region of interest" description="Disordered" evidence="1">
    <location>
        <begin position="172"/>
        <end position="194"/>
    </location>
</feature>
<dbReference type="Pfam" id="PF10539">
    <property type="entry name" value="Dev_Cell_Death"/>
    <property type="match status" value="1"/>
</dbReference>
<keyword evidence="4" id="KW-1185">Reference proteome</keyword>